<keyword evidence="1" id="KW-0472">Membrane</keyword>
<evidence type="ECO:0000313" key="2">
    <source>
        <dbReference type="EMBL" id="OES24780.1"/>
    </source>
</evidence>
<feature type="transmembrane region" description="Helical" evidence="1">
    <location>
        <begin position="44"/>
        <end position="62"/>
    </location>
</feature>
<reference evidence="2 3" key="1">
    <citation type="submission" date="2016-09" db="EMBL/GenBank/DDBJ databases">
        <title>Draft Genome Sequence of four Alteromonas macleodii strains isolated from copper coupons and grown long-term at elevated copper levels.</title>
        <authorList>
            <person name="Cusick K."/>
            <person name="Dale J."/>
            <person name="Little B."/>
            <person name="Biffinger J."/>
        </authorList>
    </citation>
    <scope>NUCLEOTIDE SEQUENCE [LARGE SCALE GENOMIC DNA]</scope>
    <source>
        <strain evidence="2 3">KCP01</strain>
    </source>
</reference>
<name>A0AB36FKU0_ALTMA</name>
<dbReference type="RefSeq" id="WP_069945292.1">
    <property type="nucleotide sequence ID" value="NZ_MIPW01000063.1"/>
</dbReference>
<evidence type="ECO:0000313" key="3">
    <source>
        <dbReference type="Proteomes" id="UP000095392"/>
    </source>
</evidence>
<gene>
    <name evidence="2" type="ORF">BFV95_4539</name>
</gene>
<proteinExistence type="predicted"/>
<keyword evidence="3" id="KW-1185">Reference proteome</keyword>
<evidence type="ECO:0000256" key="1">
    <source>
        <dbReference type="SAM" id="Phobius"/>
    </source>
</evidence>
<organism evidence="2 3">
    <name type="scientific">Alteromonas macleodii</name>
    <name type="common">Pseudoalteromonas macleodii</name>
    <dbReference type="NCBI Taxonomy" id="28108"/>
    <lineage>
        <taxon>Bacteria</taxon>
        <taxon>Pseudomonadati</taxon>
        <taxon>Pseudomonadota</taxon>
        <taxon>Gammaproteobacteria</taxon>
        <taxon>Alteromonadales</taxon>
        <taxon>Alteromonadaceae</taxon>
        <taxon>Alteromonas/Salinimonas group</taxon>
        <taxon>Alteromonas</taxon>
    </lineage>
</organism>
<keyword evidence="1" id="KW-0812">Transmembrane</keyword>
<accession>A0AB36FKU0</accession>
<protein>
    <submittedName>
        <fullName evidence="2">Uncharacterized protein</fullName>
    </submittedName>
</protein>
<dbReference type="Proteomes" id="UP000095392">
    <property type="component" value="Unassembled WGS sequence"/>
</dbReference>
<dbReference type="AlphaFoldDB" id="A0AB36FKU0"/>
<feature type="transmembrane region" description="Helical" evidence="1">
    <location>
        <begin position="74"/>
        <end position="94"/>
    </location>
</feature>
<dbReference type="EMBL" id="MIPY01000058">
    <property type="protein sequence ID" value="OES24780.1"/>
    <property type="molecule type" value="Genomic_DNA"/>
</dbReference>
<keyword evidence="1" id="KW-1133">Transmembrane helix</keyword>
<sequence>MSGAAWFWLNNTNNSSSTSTCDVSDKVDFGQAMLYCTVDNLGAAYLWFIMLFMAAFYVFFILKSKSRLGKTVLSVLLVVQVSLFGVLHVEYMAVKSQIENPSSI</sequence>
<comment type="caution">
    <text evidence="2">The sequence shown here is derived from an EMBL/GenBank/DDBJ whole genome shotgun (WGS) entry which is preliminary data.</text>
</comment>